<name>A0ABT0SUD3_9GAMM</name>
<reference evidence="2" key="1">
    <citation type="submission" date="2022-05" db="EMBL/GenBank/DDBJ databases">
        <title>Halomonas geminus sp. nov. and Halomonas llamarensis sp. nov. isolated from high-altitude salars of the Atacama Desert.</title>
        <authorList>
            <person name="Hintersatz C."/>
            <person name="Rojas L.A."/>
            <person name="Wei T.-S."/>
            <person name="Kutschke S."/>
            <person name="Lehmann F."/>
            <person name="Jain R."/>
            <person name="Pollmann K."/>
        </authorList>
    </citation>
    <scope>NUCLEOTIDE SEQUENCE</scope>
    <source>
        <strain evidence="2">ATCHA</strain>
    </source>
</reference>
<evidence type="ECO:0000256" key="1">
    <source>
        <dbReference type="SAM" id="Phobius"/>
    </source>
</evidence>
<accession>A0ABT0SUD3</accession>
<gene>
    <name evidence="2" type="ORF">M8006_15435</name>
</gene>
<keyword evidence="1" id="KW-0472">Membrane</keyword>
<evidence type="ECO:0008006" key="4">
    <source>
        <dbReference type="Google" id="ProtNLM"/>
    </source>
</evidence>
<feature type="transmembrane region" description="Helical" evidence="1">
    <location>
        <begin position="6"/>
        <end position="26"/>
    </location>
</feature>
<dbReference type="Proteomes" id="UP001165308">
    <property type="component" value="Unassembled WGS sequence"/>
</dbReference>
<proteinExistence type="predicted"/>
<protein>
    <recommendedName>
        <fullName evidence="4">DUF4760 domain-containing protein</fullName>
    </recommendedName>
</protein>
<organism evidence="2 3">
    <name type="scientific">Halomonas llamarensis</name>
    <dbReference type="NCBI Taxonomy" id="2945104"/>
    <lineage>
        <taxon>Bacteria</taxon>
        <taxon>Pseudomonadati</taxon>
        <taxon>Pseudomonadota</taxon>
        <taxon>Gammaproteobacteria</taxon>
        <taxon>Oceanospirillales</taxon>
        <taxon>Halomonadaceae</taxon>
        <taxon>Halomonas</taxon>
    </lineage>
</organism>
<dbReference type="EMBL" id="JAMJPJ010000036">
    <property type="protein sequence ID" value="MCL7931351.1"/>
    <property type="molecule type" value="Genomic_DNA"/>
</dbReference>
<evidence type="ECO:0000313" key="2">
    <source>
        <dbReference type="EMBL" id="MCL7931351.1"/>
    </source>
</evidence>
<evidence type="ECO:0000313" key="3">
    <source>
        <dbReference type="Proteomes" id="UP001165308"/>
    </source>
</evidence>
<sequence>MDSNLASALIAATVSLIVSLVTLWATRYKAETDKERQERELERKLTERLYEKRIEAYPKAFSITQNLLSSIKENDGLKQEELTKVYHAISEWASNDASFILSLRSLNAYYRLREAILVEPDEDGKYTREQREHIWKAKNKLRGSLRDDVHLLFLEDQK</sequence>
<keyword evidence="1" id="KW-1133">Transmembrane helix</keyword>
<keyword evidence="1" id="KW-0812">Transmembrane</keyword>
<comment type="caution">
    <text evidence="2">The sequence shown here is derived from an EMBL/GenBank/DDBJ whole genome shotgun (WGS) entry which is preliminary data.</text>
</comment>
<keyword evidence="3" id="KW-1185">Reference proteome</keyword>
<dbReference type="RefSeq" id="WP_250083728.1">
    <property type="nucleotide sequence ID" value="NZ_JAMJPJ010000036.1"/>
</dbReference>